<protein>
    <submittedName>
        <fullName evidence="4">Inner membrane protein</fullName>
    </submittedName>
</protein>
<keyword evidence="1" id="KW-0732">Signal</keyword>
<organism evidence="4">
    <name type="scientific">Schistocephalus solidus</name>
    <name type="common">Tapeworm</name>
    <dbReference type="NCBI Taxonomy" id="70667"/>
    <lineage>
        <taxon>Eukaryota</taxon>
        <taxon>Metazoa</taxon>
        <taxon>Spiralia</taxon>
        <taxon>Lophotrochozoa</taxon>
        <taxon>Platyhelminthes</taxon>
        <taxon>Cestoda</taxon>
        <taxon>Eucestoda</taxon>
        <taxon>Diphyllobothriidea</taxon>
        <taxon>Diphyllobothriidae</taxon>
        <taxon>Schistocephalus</taxon>
    </lineage>
</organism>
<evidence type="ECO:0000256" key="1">
    <source>
        <dbReference type="SAM" id="SignalP"/>
    </source>
</evidence>
<name>A0A183SXF2_SCHSO</name>
<sequence>MMTGIVPFLTLLGSVTTQNQGKQRWARAQWLTEPNGQMNIADKDKGDWNDQDWFDDNDADIRNLLAEKNGLHKATWTFGLTPPKQPSSDAGAM</sequence>
<evidence type="ECO:0000313" key="3">
    <source>
        <dbReference type="Proteomes" id="UP000275846"/>
    </source>
</evidence>
<feature type="chain" id="PRO_5043141354" evidence="1">
    <location>
        <begin position="18"/>
        <end position="93"/>
    </location>
</feature>
<dbReference type="Proteomes" id="UP000275846">
    <property type="component" value="Unassembled WGS sequence"/>
</dbReference>
<gene>
    <name evidence="2" type="ORF">SSLN_LOCUS8900</name>
</gene>
<dbReference type="WBParaSite" id="SSLN_0000924101-mRNA-1">
    <property type="protein sequence ID" value="SSLN_0000924101-mRNA-1"/>
    <property type="gene ID" value="SSLN_0000924101"/>
</dbReference>
<accession>A0A183SXF2</accession>
<dbReference type="EMBL" id="UYSU01034912">
    <property type="protein sequence ID" value="VDL95285.1"/>
    <property type="molecule type" value="Genomic_DNA"/>
</dbReference>
<evidence type="ECO:0000313" key="4">
    <source>
        <dbReference type="WBParaSite" id="SSLN_0000924101-mRNA-1"/>
    </source>
</evidence>
<feature type="signal peptide" evidence="1">
    <location>
        <begin position="1"/>
        <end position="17"/>
    </location>
</feature>
<reference evidence="4" key="1">
    <citation type="submission" date="2016-06" db="UniProtKB">
        <authorList>
            <consortium name="WormBaseParasite"/>
        </authorList>
    </citation>
    <scope>IDENTIFICATION</scope>
</reference>
<keyword evidence="3" id="KW-1185">Reference proteome</keyword>
<proteinExistence type="predicted"/>
<evidence type="ECO:0000313" key="2">
    <source>
        <dbReference type="EMBL" id="VDL95285.1"/>
    </source>
</evidence>
<dbReference type="AlphaFoldDB" id="A0A183SXF2"/>
<reference evidence="2 3" key="2">
    <citation type="submission" date="2018-11" db="EMBL/GenBank/DDBJ databases">
        <authorList>
            <consortium name="Pathogen Informatics"/>
        </authorList>
    </citation>
    <scope>NUCLEOTIDE SEQUENCE [LARGE SCALE GENOMIC DNA]</scope>
    <source>
        <strain evidence="2 3">NST_G2</strain>
    </source>
</reference>